<dbReference type="AlphaFoldDB" id="A0AA88RBX3"/>
<proteinExistence type="predicted"/>
<dbReference type="InterPro" id="IPR045055">
    <property type="entry name" value="DNA2/NAM7-like"/>
</dbReference>
<dbReference type="Pfam" id="PF20073">
    <property type="entry name" value="DUF6469"/>
    <property type="match status" value="1"/>
</dbReference>
<dbReference type="Pfam" id="PF13086">
    <property type="entry name" value="AAA_11"/>
    <property type="match status" value="1"/>
</dbReference>
<evidence type="ECO:0000259" key="2">
    <source>
        <dbReference type="Pfam" id="PF13086"/>
    </source>
</evidence>
<dbReference type="GO" id="GO:0004386">
    <property type="term" value="F:helicase activity"/>
    <property type="evidence" value="ECO:0007669"/>
    <property type="project" value="InterPro"/>
</dbReference>
<comment type="caution">
    <text evidence="5">The sequence shown here is derived from an EMBL/GenBank/DDBJ whole genome shotgun (WGS) entry which is preliminary data.</text>
</comment>
<name>A0AA88RBX3_9ASTE</name>
<feature type="domain" description="DNA2/NAM7 helicase helicase" evidence="2">
    <location>
        <begin position="255"/>
        <end position="679"/>
    </location>
</feature>
<dbReference type="Pfam" id="PF13087">
    <property type="entry name" value="AAA_12"/>
    <property type="match status" value="1"/>
</dbReference>
<accession>A0AA88RBX3</accession>
<dbReference type="SUPFAM" id="SSF52540">
    <property type="entry name" value="P-loop containing nucleoside triphosphate hydrolases"/>
    <property type="match status" value="1"/>
</dbReference>
<evidence type="ECO:0000256" key="1">
    <source>
        <dbReference type="SAM" id="MobiDB-lite"/>
    </source>
</evidence>
<feature type="compositionally biased region" description="Basic and acidic residues" evidence="1">
    <location>
        <begin position="406"/>
        <end position="418"/>
    </location>
</feature>
<dbReference type="InterPro" id="IPR027417">
    <property type="entry name" value="P-loop_NTPase"/>
</dbReference>
<evidence type="ECO:0000259" key="3">
    <source>
        <dbReference type="Pfam" id="PF13087"/>
    </source>
</evidence>
<feature type="compositionally biased region" description="Basic and acidic residues" evidence="1">
    <location>
        <begin position="461"/>
        <end position="488"/>
    </location>
</feature>
<feature type="region of interest" description="Disordered" evidence="1">
    <location>
        <begin position="406"/>
        <end position="488"/>
    </location>
</feature>
<organism evidence="5 6">
    <name type="scientific">Escallonia rubra</name>
    <dbReference type="NCBI Taxonomy" id="112253"/>
    <lineage>
        <taxon>Eukaryota</taxon>
        <taxon>Viridiplantae</taxon>
        <taxon>Streptophyta</taxon>
        <taxon>Embryophyta</taxon>
        <taxon>Tracheophyta</taxon>
        <taxon>Spermatophyta</taxon>
        <taxon>Magnoliopsida</taxon>
        <taxon>eudicotyledons</taxon>
        <taxon>Gunneridae</taxon>
        <taxon>Pentapetalae</taxon>
        <taxon>asterids</taxon>
        <taxon>campanulids</taxon>
        <taxon>Escalloniales</taxon>
        <taxon>Escalloniaceae</taxon>
        <taxon>Escallonia</taxon>
    </lineage>
</organism>
<evidence type="ECO:0000313" key="5">
    <source>
        <dbReference type="EMBL" id="KAK2979221.1"/>
    </source>
</evidence>
<gene>
    <name evidence="5" type="ORF">RJ640_009619</name>
</gene>
<protein>
    <submittedName>
        <fullName evidence="5">Uncharacterized protein</fullName>
    </submittedName>
</protein>
<feature type="domain" description="DUF6469" evidence="4">
    <location>
        <begin position="94"/>
        <end position="207"/>
    </location>
</feature>
<feature type="non-terminal residue" evidence="5">
    <location>
        <position position="1"/>
    </location>
</feature>
<dbReference type="PANTHER" id="PTHR10887">
    <property type="entry name" value="DNA2/NAM7 HELICASE FAMILY"/>
    <property type="match status" value="1"/>
</dbReference>
<dbReference type="Gene3D" id="3.40.50.300">
    <property type="entry name" value="P-loop containing nucleotide triphosphate hydrolases"/>
    <property type="match status" value="3"/>
</dbReference>
<reference evidence="5" key="1">
    <citation type="submission" date="2022-12" db="EMBL/GenBank/DDBJ databases">
        <title>Draft genome assemblies for two species of Escallonia (Escalloniales).</title>
        <authorList>
            <person name="Chanderbali A."/>
            <person name="Dervinis C."/>
            <person name="Anghel I."/>
            <person name="Soltis D."/>
            <person name="Soltis P."/>
            <person name="Zapata F."/>
        </authorList>
    </citation>
    <scope>NUCLEOTIDE SEQUENCE</scope>
    <source>
        <strain evidence="5">UCBG92.1500</strain>
        <tissue evidence="5">Leaf</tissue>
    </source>
</reference>
<dbReference type="EMBL" id="JAVXUO010001782">
    <property type="protein sequence ID" value="KAK2979221.1"/>
    <property type="molecule type" value="Genomic_DNA"/>
</dbReference>
<dbReference type="InterPro" id="IPR045529">
    <property type="entry name" value="DUF6469"/>
</dbReference>
<dbReference type="InterPro" id="IPR041679">
    <property type="entry name" value="DNA2/NAM7-like_C"/>
</dbReference>
<dbReference type="Proteomes" id="UP001187471">
    <property type="component" value="Unassembled WGS sequence"/>
</dbReference>
<keyword evidence="6" id="KW-1185">Reference proteome</keyword>
<evidence type="ECO:0000259" key="4">
    <source>
        <dbReference type="Pfam" id="PF20073"/>
    </source>
</evidence>
<dbReference type="PANTHER" id="PTHR10887:SF522">
    <property type="entry name" value="P-LOOP CONTAINING NUCLEOSIDE TRIPHOSPHATE HYDROLASES SUPERFAMILY PROTEIN"/>
    <property type="match status" value="1"/>
</dbReference>
<sequence>MKMTIPAKTRAESKDQGLIDVVFSWSMADILKKDLYRDKVGVIPKTFPSTSSYMKSFIDPLIEETHADLMSKMTTLYGAPTCEVFGVRTSIGYKPPKNLLYNVSLKRIKDGEGNKGIYEPMVGDLIALSNVRPKCSDDLKRPEASHLFALVQGSNRQGSGILRILSSRPIMLEKEGTGKDKKWGNLFAVHITNLTTNIRIWNALSTKLEGGNLNMIKTVLQPNSDFDANCNQCSSRGPKGAMASKIREVICSSKLDISQASSVLSCIATSACRHENSVKLIWGPPGTGKTKTVASLLFGLLKMKCRTLTCAPTNIAVLEVTSRLVSLVTNSLENDTYGLGDIVLLINGERMKIDDNEVLLDVYLNYRVDVLVDCLNEFSGWRRSIESMICLLDNPEEQYQLYLSKEREENVNQDRDGETTEDEGNDNPSDNQCMEKRRVWKRSNAQKLRENKNNKKKMKEKKLSQKENQKKGDKKDAAASGTQKKEKVLDGGSVNENVLTFKEFVVKRFHSIGKRLKYCITNLYTHLPSSSIAVDVVKNMIRAVGLLQAVGTLMLNVPAAAEGFRKILNGKKCHTEFHKTKIECLQILRTLRKTLSVPKISGDSKVQSFCLKNACLVFCTASSSVKLQKKGMTPLDLLVIDEAAQLRECESAIPLQLSGLRHAVLIGDERQLPAMVQSEICEKTGFGRSLFERLVLLGHERHLLNVQYRMHPSISLFPNKEFYDQNISDGPNVKERTYQRHLLKGNMYGSYSFINVSNGKEEFDNSHSTKNMVEVAVVAEIVAMLFKESVAKKQKLSVGCISPYKAQVCFSEQFMESMTRFKKSDVHEAVISLLVKLSSGWRLPQKNGTSHPGGKAKTYHVTLEQYNVNGTLNLIWTVDILTENSEYTQVLKVWDILPASKIPNLAKSLSVLFEKYTVEIINHCNDKRFEGNSVVPMTWPVDSNTISYPTCVDADSSRSLASEFAALSLRKEAGSSSAGSSLLL</sequence>
<dbReference type="InterPro" id="IPR041677">
    <property type="entry name" value="DNA2/NAM7_AAA_11"/>
</dbReference>
<evidence type="ECO:0000313" key="6">
    <source>
        <dbReference type="Proteomes" id="UP001187471"/>
    </source>
</evidence>
<feature type="domain" description="DNA2/NAM7 helicase-like C-terminal" evidence="3">
    <location>
        <begin position="687"/>
        <end position="813"/>
    </location>
</feature>